<evidence type="ECO:0000256" key="1">
    <source>
        <dbReference type="SAM" id="MobiDB-lite"/>
    </source>
</evidence>
<accession>A0A318SA82</accession>
<reference evidence="2 3" key="1">
    <citation type="submission" date="2018-06" db="EMBL/GenBank/DDBJ databases">
        <title>Genomic Encyclopedia of Type Strains, Phase IV (KMG-IV): sequencing the most valuable type-strain genomes for metagenomic binning, comparative biology and taxonomic classification.</title>
        <authorList>
            <person name="Goeker M."/>
        </authorList>
    </citation>
    <scope>NUCLEOTIDE SEQUENCE [LARGE SCALE GENOMIC DNA]</scope>
    <source>
        <strain evidence="2 3">DSM 18048</strain>
    </source>
</reference>
<name>A0A318SA82_9DEIO</name>
<dbReference type="Proteomes" id="UP000248326">
    <property type="component" value="Unassembled WGS sequence"/>
</dbReference>
<evidence type="ECO:0000313" key="2">
    <source>
        <dbReference type="EMBL" id="PYE54080.1"/>
    </source>
</evidence>
<evidence type="ECO:0000313" key="3">
    <source>
        <dbReference type="Proteomes" id="UP000248326"/>
    </source>
</evidence>
<protein>
    <submittedName>
        <fullName evidence="2">Uncharacterized protein</fullName>
    </submittedName>
</protein>
<dbReference type="EMBL" id="QJSX01000006">
    <property type="protein sequence ID" value="PYE54080.1"/>
    <property type="molecule type" value="Genomic_DNA"/>
</dbReference>
<dbReference type="AlphaFoldDB" id="A0A318SA82"/>
<keyword evidence="3" id="KW-1185">Reference proteome</keyword>
<comment type="caution">
    <text evidence="2">The sequence shown here is derived from an EMBL/GenBank/DDBJ whole genome shotgun (WGS) entry which is preliminary data.</text>
</comment>
<sequence length="110" mass="12447">MRAQFLNVQHALIEGGHAWGFEQHTRGRRPIGHVLAFVKALIRLRAARALIGLLDEAWLELVLSALLQTVQEAMREVRFRVTVTVTRRTRPRATRPAVHAGVEPRLVASR</sequence>
<organism evidence="2 3">
    <name type="scientific">Deinococcus yavapaiensis KR-236</name>
    <dbReference type="NCBI Taxonomy" id="694435"/>
    <lineage>
        <taxon>Bacteria</taxon>
        <taxon>Thermotogati</taxon>
        <taxon>Deinococcota</taxon>
        <taxon>Deinococci</taxon>
        <taxon>Deinococcales</taxon>
        <taxon>Deinococcaceae</taxon>
        <taxon>Deinococcus</taxon>
    </lineage>
</organism>
<feature type="region of interest" description="Disordered" evidence="1">
    <location>
        <begin position="90"/>
        <end position="110"/>
    </location>
</feature>
<proteinExistence type="predicted"/>
<gene>
    <name evidence="2" type="ORF">DES52_10642</name>
</gene>